<reference evidence="1" key="1">
    <citation type="journal article" date="2017" name="Res. Microbiol.">
        <title>Comparative genomics of extrachromosomal elements in Bacillus thuringiensis subsp. israelensis.</title>
        <authorList>
            <person name="Bolotin A."/>
            <person name="Gillis A."/>
            <person name="Sanchis V."/>
            <person name="Nielsen-LeRoux C."/>
            <person name="Mahillon J."/>
            <person name="Lereclus D."/>
            <person name="Sorokin A."/>
        </authorList>
    </citation>
    <scope>NUCLEOTIDE SEQUENCE</scope>
    <source>
        <strain evidence="1">AM65-52</strain>
        <plasmid evidence="1">pAM65-52-3-235K</plasmid>
    </source>
</reference>
<evidence type="ECO:0000313" key="1">
    <source>
        <dbReference type="EMBL" id="AND28555.1"/>
    </source>
</evidence>
<dbReference type="RefSeq" id="WP_001068334.1">
    <property type="nucleotide sequence ID" value="NZ_CP013278.1"/>
</dbReference>
<sequence>MNPIVDMTAEQWAAYRRELNQNTQSIHIPTDVNPAMAISILSRIDSIYSTLRIQFSDLESSKERIDLMVKEIERVGLTGKNEDERKRNAVMEVRKITTQEGLTLYDMQRESTERYMFIKGILDVLINKQNRLITINGLLKLDKDLMVSQESFSSLGRAS</sequence>
<protein>
    <submittedName>
        <fullName evidence="1">Uncharacterized protein</fullName>
    </submittedName>
</protein>
<proteinExistence type="predicted"/>
<dbReference type="AlphaFoldDB" id="A0A161ISC0"/>
<name>A0A161ISC0_BACTI</name>
<geneLocation type="plasmid" evidence="1">
    <name>pAM65-52-3-235K</name>
</geneLocation>
<gene>
    <name evidence="1" type="ORF">ATN07_33125</name>
</gene>
<dbReference type="PATRIC" id="fig|1430.6.peg.2082"/>
<accession>A0A161ISC0</accession>
<organism evidence="1">
    <name type="scientific">Bacillus thuringiensis subsp. israelensis</name>
    <dbReference type="NCBI Taxonomy" id="1430"/>
    <lineage>
        <taxon>Bacteria</taxon>
        <taxon>Bacillati</taxon>
        <taxon>Bacillota</taxon>
        <taxon>Bacilli</taxon>
        <taxon>Bacillales</taxon>
        <taxon>Bacillaceae</taxon>
        <taxon>Bacillus</taxon>
        <taxon>Bacillus cereus group</taxon>
    </lineage>
</organism>
<dbReference type="EMBL" id="CP013278">
    <property type="protein sequence ID" value="AND28555.1"/>
    <property type="molecule type" value="Genomic_DNA"/>
</dbReference>
<keyword evidence="1" id="KW-0614">Plasmid</keyword>